<proteinExistence type="predicted"/>
<dbReference type="AlphaFoldDB" id="A0A1A8K2X6"/>
<gene>
    <name evidence="1" type="primary">BX530070.1</name>
</gene>
<feature type="non-terminal residue" evidence="1">
    <location>
        <position position="1"/>
    </location>
</feature>
<protein>
    <submittedName>
        <fullName evidence="1">Uncharacterized protein</fullName>
    </submittedName>
</protein>
<feature type="non-terminal residue" evidence="1">
    <location>
        <position position="78"/>
    </location>
</feature>
<evidence type="ECO:0000313" key="1">
    <source>
        <dbReference type="EMBL" id="SBR26562.1"/>
    </source>
</evidence>
<sequence>HSHLRAQQVAAFKTSRFHLGTNHGWPTSYCTIILLLFPTFNVNNFNFLTSFHATPTNASLIRSNQELKGLLCLPSNTS</sequence>
<accession>A0A1A8K2X6</accession>
<reference evidence="1" key="1">
    <citation type="submission" date="2016-05" db="EMBL/GenBank/DDBJ databases">
        <authorList>
            <person name="Lavstsen T."/>
            <person name="Jespersen J.S."/>
        </authorList>
    </citation>
    <scope>NUCLEOTIDE SEQUENCE</scope>
    <source>
        <tissue evidence="1">Brain</tissue>
    </source>
</reference>
<name>A0A1A8K2X6_NOTKU</name>
<reference evidence="1" key="2">
    <citation type="submission" date="2016-06" db="EMBL/GenBank/DDBJ databases">
        <title>The genome of a short-lived fish provides insights into sex chromosome evolution and the genetic control of aging.</title>
        <authorList>
            <person name="Reichwald K."/>
            <person name="Felder M."/>
            <person name="Petzold A."/>
            <person name="Koch P."/>
            <person name="Groth M."/>
            <person name="Platzer M."/>
        </authorList>
    </citation>
    <scope>NUCLEOTIDE SEQUENCE</scope>
    <source>
        <tissue evidence="1">Brain</tissue>
    </source>
</reference>
<organism evidence="1">
    <name type="scientific">Nothobranchius kuhntae</name>
    <name type="common">Beira killifish</name>
    <dbReference type="NCBI Taxonomy" id="321403"/>
    <lineage>
        <taxon>Eukaryota</taxon>
        <taxon>Metazoa</taxon>
        <taxon>Chordata</taxon>
        <taxon>Craniata</taxon>
        <taxon>Vertebrata</taxon>
        <taxon>Euteleostomi</taxon>
        <taxon>Actinopterygii</taxon>
        <taxon>Neopterygii</taxon>
        <taxon>Teleostei</taxon>
        <taxon>Neoteleostei</taxon>
        <taxon>Acanthomorphata</taxon>
        <taxon>Ovalentaria</taxon>
        <taxon>Atherinomorphae</taxon>
        <taxon>Cyprinodontiformes</taxon>
        <taxon>Nothobranchiidae</taxon>
        <taxon>Nothobranchius</taxon>
    </lineage>
</organism>
<dbReference type="EMBL" id="HAEE01006542">
    <property type="protein sequence ID" value="SBR26562.1"/>
    <property type="molecule type" value="Transcribed_RNA"/>
</dbReference>